<evidence type="ECO:0000256" key="1">
    <source>
        <dbReference type="SAM" id="Coils"/>
    </source>
</evidence>
<dbReference type="SMART" id="SM00612">
    <property type="entry name" value="Kelch"/>
    <property type="match status" value="2"/>
</dbReference>
<proteinExistence type="predicted"/>
<feature type="coiled-coil region" evidence="1">
    <location>
        <begin position="301"/>
        <end position="337"/>
    </location>
</feature>
<dbReference type="SUPFAM" id="SSF117281">
    <property type="entry name" value="Kelch motif"/>
    <property type="match status" value="1"/>
</dbReference>
<protein>
    <submittedName>
        <fullName evidence="2">Galactose oxidase</fullName>
    </submittedName>
</protein>
<dbReference type="InterPro" id="IPR006652">
    <property type="entry name" value="Kelch_1"/>
</dbReference>
<dbReference type="InterPro" id="IPR015915">
    <property type="entry name" value="Kelch-typ_b-propeller"/>
</dbReference>
<dbReference type="EMBL" id="WPIK01000002">
    <property type="protein sequence ID" value="MVN20439.1"/>
    <property type="molecule type" value="Genomic_DNA"/>
</dbReference>
<accession>A0A7K1ST03</accession>
<dbReference type="Gene3D" id="2.120.10.80">
    <property type="entry name" value="Kelch-type beta propeller"/>
    <property type="match status" value="1"/>
</dbReference>
<organism evidence="2 3">
    <name type="scientific">Mucilaginibacter arboris</name>
    <dbReference type="NCBI Taxonomy" id="2682090"/>
    <lineage>
        <taxon>Bacteria</taxon>
        <taxon>Pseudomonadati</taxon>
        <taxon>Bacteroidota</taxon>
        <taxon>Sphingobacteriia</taxon>
        <taxon>Sphingobacteriales</taxon>
        <taxon>Sphingobacteriaceae</taxon>
        <taxon>Mucilaginibacter</taxon>
    </lineage>
</organism>
<dbReference type="Proteomes" id="UP000462014">
    <property type="component" value="Unassembled WGS sequence"/>
</dbReference>
<evidence type="ECO:0000313" key="2">
    <source>
        <dbReference type="EMBL" id="MVN20439.1"/>
    </source>
</evidence>
<dbReference type="PROSITE" id="PS51257">
    <property type="entry name" value="PROKAR_LIPOPROTEIN"/>
    <property type="match status" value="1"/>
</dbReference>
<dbReference type="InterPro" id="IPR052392">
    <property type="entry name" value="Kelch-BTB_domain-containing"/>
</dbReference>
<keyword evidence="1" id="KW-0175">Coiled coil</keyword>
<dbReference type="AlphaFoldDB" id="A0A7K1ST03"/>
<dbReference type="PANTHER" id="PTHR46375:SF3">
    <property type="entry name" value="KELCH REPEAT AND BTB DOMAIN-CONTAINING PROTEIN 13"/>
    <property type="match status" value="1"/>
</dbReference>
<reference evidence="2 3" key="1">
    <citation type="submission" date="2019-12" db="EMBL/GenBank/DDBJ databases">
        <title>Mucilaginibacter sp. HMF7410 genome sequencing and assembly.</title>
        <authorList>
            <person name="Kang H."/>
            <person name="Cha I."/>
            <person name="Kim H."/>
            <person name="Joh K."/>
        </authorList>
    </citation>
    <scope>NUCLEOTIDE SEQUENCE [LARGE SCALE GENOMIC DNA]</scope>
    <source>
        <strain evidence="2 3">HMF7410</strain>
    </source>
</reference>
<evidence type="ECO:0000313" key="3">
    <source>
        <dbReference type="Proteomes" id="UP000462014"/>
    </source>
</evidence>
<dbReference type="PANTHER" id="PTHR46375">
    <property type="entry name" value="KELCH REPEAT AND BTB DOMAIN-CONTAINING PROTEIN 13-RELATED"/>
    <property type="match status" value="1"/>
</dbReference>
<gene>
    <name evidence="2" type="ORF">GO621_02685</name>
</gene>
<dbReference type="Pfam" id="PF24996">
    <property type="entry name" value="NANM"/>
    <property type="match status" value="2"/>
</dbReference>
<dbReference type="InterPro" id="IPR056734">
    <property type="entry name" value="NANM"/>
</dbReference>
<sequence>MKNKAFLMISIYTVLVSCNPVTNTKDNKITWATVAKLPVVAGMQKQLGVAGVFTGVSNDVLLIAGGSNFADGAKPWQGGKKLHRDDIYILKKEAENKFSWLKPQPAHLKQNVAYGASVTLPEGVVCAGGETDKANSSREVFMMQWDASKNEVLFKEMPSLPIPVANACMANIGRTIYLIGGESNGKPSAKCFLLDLSSVHPQWQPLPDLPVAMSHSVAVAQSNGNHSCIYVIGGRSSTPSGISDLHNTTFCYDPTLKKWLRLKSVGDGENITNLSAATGVSHGNADIIVIGGDKGNVFHQIETYNAKIEKAQNETEKQKLQNEKLELLNNHQGFSKDVYQYNTLTDTWKKIGELPFYGQVTTTAVKWGNDIFIPCGEIKPGVRTENVVRGEFK</sequence>
<keyword evidence="3" id="KW-1185">Reference proteome</keyword>
<name>A0A7K1ST03_9SPHI</name>
<comment type="caution">
    <text evidence="2">The sequence shown here is derived from an EMBL/GenBank/DDBJ whole genome shotgun (WGS) entry which is preliminary data.</text>
</comment>